<dbReference type="RefSeq" id="WP_110475740.1">
    <property type="nucleotide sequence ID" value="NZ_BMWQ01000003.1"/>
</dbReference>
<gene>
    <name evidence="2" type="ORF">DFQ11_103209</name>
</gene>
<keyword evidence="3" id="KW-1185">Reference proteome</keyword>
<feature type="transmembrane region" description="Helical" evidence="1">
    <location>
        <begin position="35"/>
        <end position="54"/>
    </location>
</feature>
<keyword evidence="1" id="KW-1133">Transmembrane helix</keyword>
<evidence type="ECO:0000256" key="1">
    <source>
        <dbReference type="SAM" id="Phobius"/>
    </source>
</evidence>
<evidence type="ECO:0000313" key="3">
    <source>
        <dbReference type="Proteomes" id="UP000248054"/>
    </source>
</evidence>
<reference evidence="2 3" key="1">
    <citation type="submission" date="2018-06" db="EMBL/GenBank/DDBJ databases">
        <title>Genomic Encyclopedia of Type Strains, Phase III (KMG-III): the genomes of soil and plant-associated and newly described type strains.</title>
        <authorList>
            <person name="Whitman W."/>
        </authorList>
    </citation>
    <scope>NUCLEOTIDE SEQUENCE [LARGE SCALE GENOMIC DNA]</scope>
    <source>
        <strain evidence="2 3">CECT 7945</strain>
    </source>
</reference>
<keyword evidence="1" id="KW-0812">Transmembrane</keyword>
<feature type="transmembrane region" description="Helical" evidence="1">
    <location>
        <begin position="12"/>
        <end position="29"/>
    </location>
</feature>
<dbReference type="OrthoDB" id="1452529at2"/>
<evidence type="ECO:0008006" key="4">
    <source>
        <dbReference type="Google" id="ProtNLM"/>
    </source>
</evidence>
<proteinExistence type="predicted"/>
<evidence type="ECO:0000313" key="2">
    <source>
        <dbReference type="EMBL" id="PYE81128.1"/>
    </source>
</evidence>
<sequence length="130" mass="15493">MKIHYKKTRLYGNLIIGLLWIGIGTYSFIENEMYRWYEFIYVLVGITYLFMFAYEFSNQYITIKNGTLQLNILFENKKVQLKDVKDIISFGNSYILKTDNKSIRINTKVIEKASLIKLNDLLKDLKVDWK</sequence>
<protein>
    <recommendedName>
        <fullName evidence="4">PH (Pleckstrin Homology) domain-containing protein</fullName>
    </recommendedName>
</protein>
<organism evidence="2 3">
    <name type="scientific">Winogradskyella epiphytica</name>
    <dbReference type="NCBI Taxonomy" id="262005"/>
    <lineage>
        <taxon>Bacteria</taxon>
        <taxon>Pseudomonadati</taxon>
        <taxon>Bacteroidota</taxon>
        <taxon>Flavobacteriia</taxon>
        <taxon>Flavobacteriales</taxon>
        <taxon>Flavobacteriaceae</taxon>
        <taxon>Winogradskyella</taxon>
    </lineage>
</organism>
<dbReference type="Proteomes" id="UP000248054">
    <property type="component" value="Unassembled WGS sequence"/>
</dbReference>
<dbReference type="AlphaFoldDB" id="A0A2V4XZ23"/>
<comment type="caution">
    <text evidence="2">The sequence shown here is derived from an EMBL/GenBank/DDBJ whole genome shotgun (WGS) entry which is preliminary data.</text>
</comment>
<name>A0A2V4XZ23_9FLAO</name>
<accession>A0A2V4XZ23</accession>
<dbReference type="EMBL" id="QJTD01000003">
    <property type="protein sequence ID" value="PYE81128.1"/>
    <property type="molecule type" value="Genomic_DNA"/>
</dbReference>
<keyword evidence="1" id="KW-0472">Membrane</keyword>